<dbReference type="InterPro" id="IPR007278">
    <property type="entry name" value="DUF397"/>
</dbReference>
<proteinExistence type="predicted"/>
<name>A0A1C6UCQ9_9ACTN</name>
<dbReference type="Proteomes" id="UP000198937">
    <property type="component" value="Unassembled WGS sequence"/>
</dbReference>
<organism evidence="2 3">
    <name type="scientific">Micromonospora yangpuensis</name>
    <dbReference type="NCBI Taxonomy" id="683228"/>
    <lineage>
        <taxon>Bacteria</taxon>
        <taxon>Bacillati</taxon>
        <taxon>Actinomycetota</taxon>
        <taxon>Actinomycetes</taxon>
        <taxon>Micromonosporales</taxon>
        <taxon>Micromonosporaceae</taxon>
        <taxon>Micromonospora</taxon>
    </lineage>
</organism>
<dbReference type="EMBL" id="FMIA01000002">
    <property type="protein sequence ID" value="SCL51744.1"/>
    <property type="molecule type" value="Genomic_DNA"/>
</dbReference>
<dbReference type="OrthoDB" id="4570646at2"/>
<evidence type="ECO:0000313" key="3">
    <source>
        <dbReference type="Proteomes" id="UP000198937"/>
    </source>
</evidence>
<gene>
    <name evidence="2" type="ORF">GA0070617_1874</name>
</gene>
<keyword evidence="3" id="KW-1185">Reference proteome</keyword>
<sequence>MGHRAVEVADDLAGVGGAGLAGGGVVGVRDSKDRAGAVLAFAPTRWRAFVDALKSGHLT</sequence>
<evidence type="ECO:0000259" key="1">
    <source>
        <dbReference type="Pfam" id="PF04149"/>
    </source>
</evidence>
<evidence type="ECO:0000313" key="2">
    <source>
        <dbReference type="EMBL" id="SCL51744.1"/>
    </source>
</evidence>
<dbReference type="AlphaFoldDB" id="A0A1C6UCQ9"/>
<dbReference type="Pfam" id="PF04149">
    <property type="entry name" value="DUF397"/>
    <property type="match status" value="1"/>
</dbReference>
<accession>A0A1C6UCQ9</accession>
<reference evidence="2 3" key="1">
    <citation type="submission" date="2016-06" db="EMBL/GenBank/DDBJ databases">
        <authorList>
            <person name="Kjaerup R.B."/>
            <person name="Dalgaard T.S."/>
            <person name="Juul-Madsen H.R."/>
        </authorList>
    </citation>
    <scope>NUCLEOTIDE SEQUENCE [LARGE SCALE GENOMIC DNA]</scope>
    <source>
        <strain evidence="2 3">DSM 45577</strain>
    </source>
</reference>
<protein>
    <recommendedName>
        <fullName evidence="1">DUF397 domain-containing protein</fullName>
    </recommendedName>
</protein>
<feature type="domain" description="DUF397" evidence="1">
    <location>
        <begin position="5"/>
        <end position="54"/>
    </location>
</feature>